<dbReference type="Pfam" id="PF02190">
    <property type="entry name" value="LON_substr_bdg"/>
    <property type="match status" value="1"/>
</dbReference>
<dbReference type="SUPFAM" id="SSF88697">
    <property type="entry name" value="PUA domain-like"/>
    <property type="match status" value="1"/>
</dbReference>
<dbReference type="SMART" id="SM00028">
    <property type="entry name" value="TPR"/>
    <property type="match status" value="3"/>
</dbReference>
<dbReference type="PROSITE" id="PS50089">
    <property type="entry name" value="ZF_RING_2"/>
    <property type="match status" value="1"/>
</dbReference>
<evidence type="ECO:0000259" key="5">
    <source>
        <dbReference type="PROSITE" id="PS50089"/>
    </source>
</evidence>
<dbReference type="GO" id="GO:0061630">
    <property type="term" value="F:ubiquitin protein ligase activity"/>
    <property type="evidence" value="ECO:0007669"/>
    <property type="project" value="TreeGrafter"/>
</dbReference>
<dbReference type="GO" id="GO:0005737">
    <property type="term" value="C:cytoplasm"/>
    <property type="evidence" value="ECO:0007669"/>
    <property type="project" value="UniProtKB-ARBA"/>
</dbReference>
<dbReference type="PROSITE" id="PS51787">
    <property type="entry name" value="LON_N"/>
    <property type="match status" value="1"/>
</dbReference>
<dbReference type="InterPro" id="IPR001841">
    <property type="entry name" value="Znf_RING"/>
</dbReference>
<gene>
    <name evidence="7" type="ORF">NEZAVI_LOCUS5167</name>
</gene>
<dbReference type="SUPFAM" id="SSF57850">
    <property type="entry name" value="RING/U-box"/>
    <property type="match status" value="2"/>
</dbReference>
<dbReference type="SMART" id="SM00184">
    <property type="entry name" value="RING"/>
    <property type="match status" value="2"/>
</dbReference>
<dbReference type="EMBL" id="OV725079">
    <property type="protein sequence ID" value="CAH1394729.1"/>
    <property type="molecule type" value="Genomic_DNA"/>
</dbReference>
<evidence type="ECO:0000256" key="3">
    <source>
        <dbReference type="ARBA" id="ARBA00022833"/>
    </source>
</evidence>
<dbReference type="Proteomes" id="UP001152798">
    <property type="component" value="Chromosome 3"/>
</dbReference>
<dbReference type="Gene3D" id="1.25.40.10">
    <property type="entry name" value="Tetratricopeptide repeat domain"/>
    <property type="match status" value="1"/>
</dbReference>
<evidence type="ECO:0000256" key="2">
    <source>
        <dbReference type="ARBA" id="ARBA00022771"/>
    </source>
</evidence>
<keyword evidence="8" id="KW-1185">Reference proteome</keyword>
<name>A0A9P0EGM1_NEZVI</name>
<dbReference type="InterPro" id="IPR019734">
    <property type="entry name" value="TPR_rpt"/>
</dbReference>
<organism evidence="7 8">
    <name type="scientific">Nezara viridula</name>
    <name type="common">Southern green stink bug</name>
    <name type="synonym">Cimex viridulus</name>
    <dbReference type="NCBI Taxonomy" id="85310"/>
    <lineage>
        <taxon>Eukaryota</taxon>
        <taxon>Metazoa</taxon>
        <taxon>Ecdysozoa</taxon>
        <taxon>Arthropoda</taxon>
        <taxon>Hexapoda</taxon>
        <taxon>Insecta</taxon>
        <taxon>Pterygota</taxon>
        <taxon>Neoptera</taxon>
        <taxon>Paraneoptera</taxon>
        <taxon>Hemiptera</taxon>
        <taxon>Heteroptera</taxon>
        <taxon>Panheteroptera</taxon>
        <taxon>Pentatomomorpha</taxon>
        <taxon>Pentatomoidea</taxon>
        <taxon>Pentatomidae</taxon>
        <taxon>Pentatominae</taxon>
        <taxon>Nezara</taxon>
    </lineage>
</organism>
<dbReference type="InterPro" id="IPR011990">
    <property type="entry name" value="TPR-like_helical_dom_sf"/>
</dbReference>
<dbReference type="AlphaFoldDB" id="A0A9P0EGM1"/>
<dbReference type="InterPro" id="IPR013083">
    <property type="entry name" value="Znf_RING/FYVE/PHD"/>
</dbReference>
<evidence type="ECO:0000313" key="8">
    <source>
        <dbReference type="Proteomes" id="UP001152798"/>
    </source>
</evidence>
<keyword evidence="3" id="KW-0862">Zinc</keyword>
<reference evidence="7" key="1">
    <citation type="submission" date="2022-01" db="EMBL/GenBank/DDBJ databases">
        <authorList>
            <person name="King R."/>
        </authorList>
    </citation>
    <scope>NUCLEOTIDE SEQUENCE</scope>
</reference>
<feature type="domain" description="RING-type" evidence="5">
    <location>
        <begin position="338"/>
        <end position="375"/>
    </location>
</feature>
<dbReference type="PROSITE" id="PS00518">
    <property type="entry name" value="ZF_RING_1"/>
    <property type="match status" value="1"/>
</dbReference>
<keyword evidence="1" id="KW-0479">Metal-binding</keyword>
<dbReference type="SMART" id="SM00464">
    <property type="entry name" value="LON"/>
    <property type="match status" value="1"/>
</dbReference>
<sequence length="658" mass="74489">MLERDVVLGRGVGGGSWTPEHSVLDMLAIKTEHLSSAAPEAARDSSVLFRSGCMFLEAVAGTIASRCPPLCCVVCQWIPRSPVTLSCGYTGCKRCLGQSCPHCGAVVPPGVEQNVLVKAATEKWWPKELEAERLREQGVALAQDDLLEEAIAVFDAAVNLCGEDHLLLEARSEVLHKLNRLELSLEDATKATRMRPFWSKGYYRKGVVLTSLGQYEDAFVSFALCAALEKNCDRVKHEFIKILQKLVSPTSKRVPVSPWWSSNYITPLEPNAKTGEDDIIESFNRTVISNFPLFESRKLNLLLDRILQEIENTKKIEFFGREMLQNRDDVIDPEDFECVLCCRTLWRPVTTPCGHTYCAVCLDRSLDYSPNCPLCMTSLSQYVGSSERQVTVFLEVALSIGLPAEYHCRLSSHRAELAALSSVPEIPVFVCTTAYPTVSCPLYVFEPRYRLMIRRCVESGSRQFGMAAYTHQPSGAKRYAEYGTILEIKDWVLLNDGCSILSCVGVRRFRVISRSERDGYDTAQVQFIQDDPISCHSLQEVKELHDRVRKRGFRWFQRMSQDMQRKIVGTFGEMPEVEDNWHSLENGPAWAWWLVAILPLGHHLQVGILKTTCFSKRLRAIEKTLKHFEEGPESRDRLRNANMESLKNTANNYQVRRT</sequence>
<dbReference type="SUPFAM" id="SSF48452">
    <property type="entry name" value="TPR-like"/>
    <property type="match status" value="1"/>
</dbReference>
<dbReference type="Gene3D" id="2.30.130.40">
    <property type="entry name" value="LON domain-like"/>
    <property type="match status" value="1"/>
</dbReference>
<dbReference type="Gene3D" id="3.30.40.10">
    <property type="entry name" value="Zinc/RING finger domain, C3HC4 (zinc finger)"/>
    <property type="match status" value="2"/>
</dbReference>
<dbReference type="InterPro" id="IPR003111">
    <property type="entry name" value="Lon_prtase_N"/>
</dbReference>
<proteinExistence type="predicted"/>
<dbReference type="Pfam" id="PF13923">
    <property type="entry name" value="zf-C3HC4_2"/>
    <property type="match status" value="1"/>
</dbReference>
<protein>
    <recommendedName>
        <fullName evidence="9">LON peptidase N-terminal domain and RING finger protein 3</fullName>
    </recommendedName>
</protein>
<accession>A0A9P0EGM1</accession>
<dbReference type="PANTHER" id="PTHR23327">
    <property type="entry name" value="RING FINGER PROTEIN 127"/>
    <property type="match status" value="1"/>
</dbReference>
<dbReference type="InterPro" id="IPR017907">
    <property type="entry name" value="Znf_RING_CS"/>
</dbReference>
<dbReference type="PANTHER" id="PTHR23327:SF42">
    <property type="entry name" value="LON PEPTIDASE N-TERMINAL DOMAIN AND RING FINGER PROTEIN C14F5.10C"/>
    <property type="match status" value="1"/>
</dbReference>
<evidence type="ECO:0000313" key="7">
    <source>
        <dbReference type="EMBL" id="CAH1394729.1"/>
    </source>
</evidence>
<dbReference type="GO" id="GO:0008270">
    <property type="term" value="F:zinc ion binding"/>
    <property type="evidence" value="ECO:0007669"/>
    <property type="project" value="UniProtKB-KW"/>
</dbReference>
<dbReference type="InterPro" id="IPR046336">
    <property type="entry name" value="Lon_prtase_N_sf"/>
</dbReference>
<evidence type="ECO:0008006" key="9">
    <source>
        <dbReference type="Google" id="ProtNLM"/>
    </source>
</evidence>
<dbReference type="InterPro" id="IPR015947">
    <property type="entry name" value="PUA-like_sf"/>
</dbReference>
<evidence type="ECO:0000256" key="4">
    <source>
        <dbReference type="PROSITE-ProRule" id="PRU00175"/>
    </source>
</evidence>
<evidence type="ECO:0000259" key="6">
    <source>
        <dbReference type="PROSITE" id="PS51787"/>
    </source>
</evidence>
<feature type="domain" description="Lon N-terminal" evidence="6">
    <location>
        <begin position="417"/>
        <end position="629"/>
    </location>
</feature>
<keyword evidence="2 4" id="KW-0863">Zinc-finger</keyword>
<dbReference type="CDD" id="cd16514">
    <property type="entry name" value="RING-HC_LONFs_rpt2"/>
    <property type="match status" value="1"/>
</dbReference>
<dbReference type="OrthoDB" id="264917at2759"/>
<evidence type="ECO:0000256" key="1">
    <source>
        <dbReference type="ARBA" id="ARBA00022723"/>
    </source>
</evidence>